<proteinExistence type="predicted"/>
<protein>
    <recommendedName>
        <fullName evidence="4">Secreted protein</fullName>
    </recommendedName>
</protein>
<name>A0AAD5EHJ9_UMBRA</name>
<keyword evidence="1" id="KW-0732">Signal</keyword>
<gene>
    <name evidence="2" type="ORF">K450DRAFT_221029</name>
</gene>
<feature type="chain" id="PRO_5042196874" description="Secreted protein" evidence="1">
    <location>
        <begin position="18"/>
        <end position="83"/>
    </location>
</feature>
<comment type="caution">
    <text evidence="2">The sequence shown here is derived from an EMBL/GenBank/DDBJ whole genome shotgun (WGS) entry which is preliminary data.</text>
</comment>
<reference evidence="2" key="2">
    <citation type="journal article" date="2022" name="Proc. Natl. Acad. Sci. U.S.A.">
        <title>Diploid-dominant life cycles characterize the early evolution of Fungi.</title>
        <authorList>
            <person name="Amses K.R."/>
            <person name="Simmons D.R."/>
            <person name="Longcore J.E."/>
            <person name="Mondo S.J."/>
            <person name="Seto K."/>
            <person name="Jeronimo G.H."/>
            <person name="Bonds A.E."/>
            <person name="Quandt C.A."/>
            <person name="Davis W.J."/>
            <person name="Chang Y."/>
            <person name="Federici B.A."/>
            <person name="Kuo A."/>
            <person name="LaButti K."/>
            <person name="Pangilinan J."/>
            <person name="Andreopoulos W."/>
            <person name="Tritt A."/>
            <person name="Riley R."/>
            <person name="Hundley H."/>
            <person name="Johnson J."/>
            <person name="Lipzen A."/>
            <person name="Barry K."/>
            <person name="Lang B.F."/>
            <person name="Cuomo C.A."/>
            <person name="Buchler N.E."/>
            <person name="Grigoriev I.V."/>
            <person name="Spatafora J.W."/>
            <person name="Stajich J.E."/>
            <person name="James T.Y."/>
        </authorList>
    </citation>
    <scope>NUCLEOTIDE SEQUENCE</scope>
    <source>
        <strain evidence="2">AG</strain>
    </source>
</reference>
<keyword evidence="3" id="KW-1185">Reference proteome</keyword>
<evidence type="ECO:0000313" key="2">
    <source>
        <dbReference type="EMBL" id="KAI8584001.1"/>
    </source>
</evidence>
<feature type="signal peptide" evidence="1">
    <location>
        <begin position="1"/>
        <end position="17"/>
    </location>
</feature>
<dbReference type="Proteomes" id="UP001206595">
    <property type="component" value="Unassembled WGS sequence"/>
</dbReference>
<dbReference type="AlphaFoldDB" id="A0AAD5EHJ9"/>
<dbReference type="RefSeq" id="XP_051449005.1">
    <property type="nucleotide sequence ID" value="XM_051585647.1"/>
</dbReference>
<accession>A0AAD5EHJ9</accession>
<dbReference type="GeneID" id="75910995"/>
<evidence type="ECO:0000313" key="3">
    <source>
        <dbReference type="Proteomes" id="UP001206595"/>
    </source>
</evidence>
<sequence>MRKGFPIFFISLGLLWGNRLKVRMAVSRGLGYYRFMTGSPGKGDEKGATIRHSTMSSVPRYRRVGEKLHRVQPRVGDGRLRWT</sequence>
<dbReference type="EMBL" id="MU620894">
    <property type="protein sequence ID" value="KAI8584001.1"/>
    <property type="molecule type" value="Genomic_DNA"/>
</dbReference>
<organism evidence="2 3">
    <name type="scientific">Umbelopsis ramanniana AG</name>
    <dbReference type="NCBI Taxonomy" id="1314678"/>
    <lineage>
        <taxon>Eukaryota</taxon>
        <taxon>Fungi</taxon>
        <taxon>Fungi incertae sedis</taxon>
        <taxon>Mucoromycota</taxon>
        <taxon>Mucoromycotina</taxon>
        <taxon>Umbelopsidomycetes</taxon>
        <taxon>Umbelopsidales</taxon>
        <taxon>Umbelopsidaceae</taxon>
        <taxon>Umbelopsis</taxon>
    </lineage>
</organism>
<evidence type="ECO:0000256" key="1">
    <source>
        <dbReference type="SAM" id="SignalP"/>
    </source>
</evidence>
<reference evidence="2" key="1">
    <citation type="submission" date="2021-06" db="EMBL/GenBank/DDBJ databases">
        <authorList>
            <consortium name="DOE Joint Genome Institute"/>
            <person name="Mondo S.J."/>
            <person name="Amses K.R."/>
            <person name="Simmons D.R."/>
            <person name="Longcore J.E."/>
            <person name="Seto K."/>
            <person name="Alves G.H."/>
            <person name="Bonds A.E."/>
            <person name="Quandt C.A."/>
            <person name="Davis W.J."/>
            <person name="Chang Y."/>
            <person name="Letcher P.M."/>
            <person name="Powell M.J."/>
            <person name="Kuo A."/>
            <person name="Labutti K."/>
            <person name="Pangilinan J."/>
            <person name="Andreopoulos W."/>
            <person name="Tritt A."/>
            <person name="Riley R."/>
            <person name="Hundley H."/>
            <person name="Johnson J."/>
            <person name="Lipzen A."/>
            <person name="Barry K."/>
            <person name="Berbee M.L."/>
            <person name="Buchler N.E."/>
            <person name="Grigoriev I.V."/>
            <person name="Spatafora J.W."/>
            <person name="Stajich J.E."/>
            <person name="James T.Y."/>
        </authorList>
    </citation>
    <scope>NUCLEOTIDE SEQUENCE</scope>
    <source>
        <strain evidence="2">AG</strain>
    </source>
</reference>
<evidence type="ECO:0008006" key="4">
    <source>
        <dbReference type="Google" id="ProtNLM"/>
    </source>
</evidence>